<dbReference type="GO" id="GO:0000981">
    <property type="term" value="F:DNA-binding transcription factor activity, RNA polymerase II-specific"/>
    <property type="evidence" value="ECO:0007669"/>
    <property type="project" value="TreeGrafter"/>
</dbReference>
<accession>A0A7K8ZH36</accession>
<keyword evidence="3" id="KW-0238">DNA-binding</keyword>
<gene>
    <name evidence="10" type="primary">Tcf3</name>
    <name evidence="10" type="ORF">GRAVAR_R05601</name>
</gene>
<dbReference type="PROSITE" id="PS50888">
    <property type="entry name" value="BHLH"/>
    <property type="match status" value="1"/>
</dbReference>
<keyword evidence="11" id="KW-1185">Reference proteome</keyword>
<feature type="non-terminal residue" evidence="10">
    <location>
        <position position="1"/>
    </location>
</feature>
<evidence type="ECO:0000256" key="8">
    <source>
        <dbReference type="SAM" id="MobiDB-lite"/>
    </source>
</evidence>
<dbReference type="Proteomes" id="UP000591535">
    <property type="component" value="Unassembled WGS sequence"/>
</dbReference>
<dbReference type="Gene3D" id="4.10.280.10">
    <property type="entry name" value="Helix-loop-helix DNA-binding domain"/>
    <property type="match status" value="1"/>
</dbReference>
<evidence type="ECO:0000256" key="2">
    <source>
        <dbReference type="ARBA" id="ARBA00023015"/>
    </source>
</evidence>
<feature type="compositionally biased region" description="Basic and acidic residues" evidence="8">
    <location>
        <begin position="488"/>
        <end position="498"/>
    </location>
</feature>
<dbReference type="GO" id="GO:0046983">
    <property type="term" value="F:protein dimerization activity"/>
    <property type="evidence" value="ECO:0007669"/>
    <property type="project" value="InterPro"/>
</dbReference>
<keyword evidence="5" id="KW-0539">Nucleus</keyword>
<evidence type="ECO:0000256" key="5">
    <source>
        <dbReference type="ARBA" id="ARBA00023242"/>
    </source>
</evidence>
<evidence type="ECO:0000313" key="11">
    <source>
        <dbReference type="Proteomes" id="UP000591535"/>
    </source>
</evidence>
<dbReference type="InterPro" id="IPR051098">
    <property type="entry name" value="NeuroDiff_E-box_TFs"/>
</dbReference>
<feature type="compositionally biased region" description="Low complexity" evidence="8">
    <location>
        <begin position="270"/>
        <end position="282"/>
    </location>
</feature>
<evidence type="ECO:0000313" key="10">
    <source>
        <dbReference type="EMBL" id="NXG15041.1"/>
    </source>
</evidence>
<dbReference type="Pfam" id="PF00010">
    <property type="entry name" value="HLH"/>
    <property type="match status" value="1"/>
</dbReference>
<dbReference type="InterPro" id="IPR011598">
    <property type="entry name" value="bHLH_dom"/>
</dbReference>
<name>A0A7K8ZH36_9PASS</name>
<sequence length="600" mass="63670">GLDERPGSGSWGTGDQNSSAFDQGRSYGEGPHYGEHRDMPSHNSISSSPFLGAGLVASFHGRAFLSPCLQAAFLPSEMGIASPSTLSPTGGKGGSQYFSYPNNPRRRGAESSLDGQPKKVRKVPPGLPSSVSGTSMFLHPLGIIPAHGSCQALSPGLCPQGSVPRALSPALCPWVLSPGLCPQGSVHGLCPQGSVHRASPCPRLCFRLDFKKNHYQFQNESKGTKINRAVLGSLAHSRAGTGGSPGYANPRVGTAHAHLSLSLQIYSPDHSSNNFSSNPSTPVGSPQGLAGTSQWPRASGAGALSPSYEGSLHTLQNKMEDRLDEAIHVLRNHAVGQTAAMAGSHGDMHGLLGSAAPHSATVGSLGQAFPAAVMALGSRHPSLVGGGHPEDGLPSNPSLLHNHVTLPSQPSSLPDLSRQQDTYSGLAGGLGRSSVSSGASEIKREEKEDEENTSVADNSEEEKKELKPSRNRTSQDEDEEDDLLPPEQKAERERERRVANNARERLRVRDINEAFKELGRMCQLHLNSEKPQTKLLILHQAVSVILNLEQQVRERNLNPKAACLKRREEEKVSGVVGDPQMTLSASHPGLGDGHNPVGHM</sequence>
<comment type="caution">
    <text evidence="10">The sequence shown here is derived from an EMBL/GenBank/DDBJ whole genome shotgun (WGS) entry which is preliminary data.</text>
</comment>
<dbReference type="GO" id="GO:0000978">
    <property type="term" value="F:RNA polymerase II cis-regulatory region sequence-specific DNA binding"/>
    <property type="evidence" value="ECO:0007669"/>
    <property type="project" value="TreeGrafter"/>
</dbReference>
<evidence type="ECO:0000256" key="7">
    <source>
        <dbReference type="ARBA" id="ARBA00041234"/>
    </source>
</evidence>
<dbReference type="InterPro" id="IPR036638">
    <property type="entry name" value="HLH_DNA-bd_sf"/>
</dbReference>
<organism evidence="10 11">
    <name type="scientific">Grallaria varia</name>
    <name type="common">variegated antpitta</name>
    <dbReference type="NCBI Taxonomy" id="117165"/>
    <lineage>
        <taxon>Eukaryota</taxon>
        <taxon>Metazoa</taxon>
        <taxon>Chordata</taxon>
        <taxon>Craniata</taxon>
        <taxon>Vertebrata</taxon>
        <taxon>Euteleostomi</taxon>
        <taxon>Archelosauria</taxon>
        <taxon>Archosauria</taxon>
        <taxon>Dinosauria</taxon>
        <taxon>Saurischia</taxon>
        <taxon>Theropoda</taxon>
        <taxon>Coelurosauria</taxon>
        <taxon>Aves</taxon>
        <taxon>Neognathae</taxon>
        <taxon>Neoaves</taxon>
        <taxon>Telluraves</taxon>
        <taxon>Australaves</taxon>
        <taxon>Passeriformes</taxon>
        <taxon>Formicariidae</taxon>
        <taxon>Grallaria</taxon>
    </lineage>
</organism>
<dbReference type="GO" id="GO:0005667">
    <property type="term" value="C:transcription regulator complex"/>
    <property type="evidence" value="ECO:0007669"/>
    <property type="project" value="TreeGrafter"/>
</dbReference>
<feature type="region of interest" description="Disordered" evidence="8">
    <location>
        <begin position="1"/>
        <end position="45"/>
    </location>
</feature>
<feature type="domain" description="BHLH" evidence="9">
    <location>
        <begin position="495"/>
        <end position="548"/>
    </location>
</feature>
<dbReference type="FunFam" id="4.10.280.10:FF:000001">
    <property type="entry name" value="Putative transcription factor 12"/>
    <property type="match status" value="1"/>
</dbReference>
<feature type="region of interest" description="Disordered" evidence="8">
    <location>
        <begin position="382"/>
        <end position="498"/>
    </location>
</feature>
<dbReference type="CDD" id="cd18945">
    <property type="entry name" value="bHLH_E-protein_TCF4_E2-2"/>
    <property type="match status" value="1"/>
</dbReference>
<feature type="non-terminal residue" evidence="10">
    <location>
        <position position="600"/>
    </location>
</feature>
<feature type="region of interest" description="Disordered" evidence="8">
    <location>
        <begin position="573"/>
        <end position="600"/>
    </location>
</feature>
<feature type="compositionally biased region" description="Low complexity" evidence="8">
    <location>
        <begin position="406"/>
        <end position="420"/>
    </location>
</feature>
<protein>
    <recommendedName>
        <fullName evidence="6">Transcription factor E2-alpha</fullName>
    </recommendedName>
    <alternativeName>
        <fullName evidence="7">Transcription factor 3</fullName>
    </alternativeName>
</protein>
<dbReference type="PANTHER" id="PTHR11793:SF7">
    <property type="entry name" value="TRANSCRIPTION FACTOR E2-ALPHA"/>
    <property type="match status" value="1"/>
</dbReference>
<dbReference type="SUPFAM" id="SSF47459">
    <property type="entry name" value="HLH, helix-loop-helix DNA-binding domain"/>
    <property type="match status" value="1"/>
</dbReference>
<feature type="region of interest" description="Disordered" evidence="8">
    <location>
        <begin position="270"/>
        <end position="306"/>
    </location>
</feature>
<evidence type="ECO:0000256" key="3">
    <source>
        <dbReference type="ARBA" id="ARBA00023125"/>
    </source>
</evidence>
<evidence type="ECO:0000259" key="9">
    <source>
        <dbReference type="PROSITE" id="PS50888"/>
    </source>
</evidence>
<keyword evidence="4" id="KW-0804">Transcription</keyword>
<dbReference type="GO" id="GO:0005634">
    <property type="term" value="C:nucleus"/>
    <property type="evidence" value="ECO:0007669"/>
    <property type="project" value="UniProtKB-SubCell"/>
</dbReference>
<dbReference type="AlphaFoldDB" id="A0A7K8ZH36"/>
<feature type="region of interest" description="Disordered" evidence="8">
    <location>
        <begin position="84"/>
        <end position="128"/>
    </location>
</feature>
<dbReference type="PANTHER" id="PTHR11793">
    <property type="entry name" value="BASIC HELIX-LOOP-HELIX TRANSCRIPTION FACTOR"/>
    <property type="match status" value="1"/>
</dbReference>
<keyword evidence="2" id="KW-0805">Transcription regulation</keyword>
<dbReference type="EMBL" id="VWZG01002263">
    <property type="protein sequence ID" value="NXG15041.1"/>
    <property type="molecule type" value="Genomic_DNA"/>
</dbReference>
<evidence type="ECO:0000256" key="1">
    <source>
        <dbReference type="ARBA" id="ARBA00004123"/>
    </source>
</evidence>
<reference evidence="10 11" key="1">
    <citation type="submission" date="2019-09" db="EMBL/GenBank/DDBJ databases">
        <title>Bird 10,000 Genomes (B10K) Project - Family phase.</title>
        <authorList>
            <person name="Zhang G."/>
        </authorList>
    </citation>
    <scope>NUCLEOTIDE SEQUENCE [LARGE SCALE GENOMIC DNA]</scope>
    <source>
        <strain evidence="10">B10K-DU-001-02</strain>
        <tissue evidence="10">Muscle</tissue>
    </source>
</reference>
<proteinExistence type="predicted"/>
<dbReference type="GO" id="GO:0000785">
    <property type="term" value="C:chromatin"/>
    <property type="evidence" value="ECO:0007669"/>
    <property type="project" value="TreeGrafter"/>
</dbReference>
<evidence type="ECO:0000256" key="6">
    <source>
        <dbReference type="ARBA" id="ARBA00041064"/>
    </source>
</evidence>
<evidence type="ECO:0000256" key="4">
    <source>
        <dbReference type="ARBA" id="ARBA00023163"/>
    </source>
</evidence>
<comment type="subcellular location">
    <subcellularLocation>
        <location evidence="1">Nucleus</location>
    </subcellularLocation>
</comment>
<dbReference type="SMART" id="SM00353">
    <property type="entry name" value="HLH"/>
    <property type="match status" value="1"/>
</dbReference>